<dbReference type="Pfam" id="PF13802">
    <property type="entry name" value="Gal_mutarotas_2"/>
    <property type="match status" value="1"/>
</dbReference>
<dbReference type="InterPro" id="IPR017853">
    <property type="entry name" value="GH"/>
</dbReference>
<dbReference type="InterPro" id="IPR011013">
    <property type="entry name" value="Gal_mutarotase_sf_dom"/>
</dbReference>
<proteinExistence type="inferred from homology"/>
<dbReference type="InterPro" id="IPR025887">
    <property type="entry name" value="Glyco_hydro_31_N_dom"/>
</dbReference>
<evidence type="ECO:0000259" key="3">
    <source>
        <dbReference type="Pfam" id="PF01055"/>
    </source>
</evidence>
<dbReference type="Gene3D" id="3.20.20.80">
    <property type="entry name" value="Glycosidases"/>
    <property type="match status" value="1"/>
</dbReference>
<dbReference type="Pfam" id="PF21365">
    <property type="entry name" value="Glyco_hydro_31_3rd"/>
    <property type="match status" value="1"/>
</dbReference>
<dbReference type="GO" id="GO:0030246">
    <property type="term" value="F:carbohydrate binding"/>
    <property type="evidence" value="ECO:0007669"/>
    <property type="project" value="InterPro"/>
</dbReference>
<keyword evidence="2 6" id="KW-0378">Hydrolase</keyword>
<dbReference type="InterPro" id="IPR048395">
    <property type="entry name" value="Glyco_hydro_31_C"/>
</dbReference>
<dbReference type="AlphaFoldDB" id="A0A1I3GHU3"/>
<dbReference type="OrthoDB" id="176168at2"/>
<evidence type="ECO:0000256" key="1">
    <source>
        <dbReference type="ARBA" id="ARBA00007806"/>
    </source>
</evidence>
<dbReference type="Pfam" id="PF01055">
    <property type="entry name" value="Glyco_hydro_31_2nd"/>
    <property type="match status" value="1"/>
</dbReference>
<evidence type="ECO:0000256" key="2">
    <source>
        <dbReference type="RuleBase" id="RU361185"/>
    </source>
</evidence>
<evidence type="ECO:0000313" key="6">
    <source>
        <dbReference type="EMBL" id="SFI23049.1"/>
    </source>
</evidence>
<keyword evidence="2" id="KW-0326">Glycosidase</keyword>
<evidence type="ECO:0000313" key="7">
    <source>
        <dbReference type="Proteomes" id="UP000199518"/>
    </source>
</evidence>
<dbReference type="SUPFAM" id="SSF51445">
    <property type="entry name" value="(Trans)glycosidases"/>
    <property type="match status" value="1"/>
</dbReference>
<dbReference type="InterPro" id="IPR051816">
    <property type="entry name" value="Glycosyl_Hydrolase_31"/>
</dbReference>
<dbReference type="Gene3D" id="2.60.40.1180">
    <property type="entry name" value="Golgi alpha-mannosidase II"/>
    <property type="match status" value="2"/>
</dbReference>
<evidence type="ECO:0000259" key="5">
    <source>
        <dbReference type="Pfam" id="PF21365"/>
    </source>
</evidence>
<dbReference type="STRING" id="1576369.SAMN05421753_1073"/>
<dbReference type="EMBL" id="FOQD01000007">
    <property type="protein sequence ID" value="SFI23049.1"/>
    <property type="molecule type" value="Genomic_DNA"/>
</dbReference>
<accession>A0A1I3GHU3</accession>
<dbReference type="InterPro" id="IPR013780">
    <property type="entry name" value="Glyco_hydro_b"/>
</dbReference>
<gene>
    <name evidence="6" type="ORF">SAMN05421753_1073</name>
</gene>
<keyword evidence="7" id="KW-1185">Reference proteome</keyword>
<dbReference type="SUPFAM" id="SSF74650">
    <property type="entry name" value="Galactose mutarotase-like"/>
    <property type="match status" value="1"/>
</dbReference>
<dbReference type="PANTHER" id="PTHR43863:SF2">
    <property type="entry name" value="MALTASE-GLUCOAMYLASE"/>
    <property type="match status" value="1"/>
</dbReference>
<name>A0A1I3GHU3_9PLAN</name>
<dbReference type="InterPro" id="IPR000322">
    <property type="entry name" value="Glyco_hydro_31_TIM"/>
</dbReference>
<dbReference type="GO" id="GO:0005975">
    <property type="term" value="P:carbohydrate metabolic process"/>
    <property type="evidence" value="ECO:0007669"/>
    <property type="project" value="InterPro"/>
</dbReference>
<protein>
    <submittedName>
        <fullName evidence="6">Alpha-D-xyloside xylohydrolase</fullName>
    </submittedName>
</protein>
<dbReference type="GO" id="GO:0004553">
    <property type="term" value="F:hydrolase activity, hydrolyzing O-glycosyl compounds"/>
    <property type="evidence" value="ECO:0007669"/>
    <property type="project" value="InterPro"/>
</dbReference>
<dbReference type="CDD" id="cd14752">
    <property type="entry name" value="GH31_N"/>
    <property type="match status" value="1"/>
</dbReference>
<reference evidence="7" key="1">
    <citation type="submission" date="2016-10" db="EMBL/GenBank/DDBJ databases">
        <authorList>
            <person name="Varghese N."/>
            <person name="Submissions S."/>
        </authorList>
    </citation>
    <scope>NUCLEOTIDE SEQUENCE [LARGE SCALE GENOMIC DNA]</scope>
    <source>
        <strain evidence="7">DSM 26348</strain>
    </source>
</reference>
<organism evidence="6 7">
    <name type="scientific">Planctomicrobium piriforme</name>
    <dbReference type="NCBI Taxonomy" id="1576369"/>
    <lineage>
        <taxon>Bacteria</taxon>
        <taxon>Pseudomonadati</taxon>
        <taxon>Planctomycetota</taxon>
        <taxon>Planctomycetia</taxon>
        <taxon>Planctomycetales</taxon>
        <taxon>Planctomycetaceae</taxon>
        <taxon>Planctomicrobium</taxon>
    </lineage>
</organism>
<dbReference type="Gene3D" id="2.60.40.1760">
    <property type="entry name" value="glycosyl hydrolase (family 31)"/>
    <property type="match status" value="1"/>
</dbReference>
<feature type="domain" description="Glycosyl hydrolase family 31 C-terminal" evidence="5">
    <location>
        <begin position="667"/>
        <end position="757"/>
    </location>
</feature>
<evidence type="ECO:0000259" key="4">
    <source>
        <dbReference type="Pfam" id="PF13802"/>
    </source>
</evidence>
<dbReference type="PANTHER" id="PTHR43863">
    <property type="entry name" value="HYDROLASE, PUTATIVE (AFU_ORTHOLOGUE AFUA_1G03140)-RELATED"/>
    <property type="match status" value="1"/>
</dbReference>
<dbReference type="Proteomes" id="UP000199518">
    <property type="component" value="Unassembled WGS sequence"/>
</dbReference>
<dbReference type="SUPFAM" id="SSF51011">
    <property type="entry name" value="Glycosyl hydrolase domain"/>
    <property type="match status" value="1"/>
</dbReference>
<comment type="similarity">
    <text evidence="1 2">Belongs to the glycosyl hydrolase 31 family.</text>
</comment>
<sequence length="886" mass="96881">MATSPLIIDSQSGGFQAQVFPDTGQIALAGTNLVGAGRAVIVTLEPIELQVANKTVHLGRVVGPPRMSAGVFEFDHDLDGAKATAQISFPIDGVMRYEIVNWNGPTPASARISVLSAAAENFFGFGERFNALKQTGRRLEIKTQDHPGAKFTPGDPAKPDFAYKAVPWFLSSLGYGFHLDSHVESTFDMRSSKPDRYMIEQSAIPRRSGGLALHLVGGPKLTDVLSRYTAVAGRPPLPPPWAFGPWISSDAWRNGGEVQYVVRKFRERKIPVSAFVFDSPWEKSYNDFLFNIGDGAAPDPQTQFGSSGTFEDQPADTSKTFDGFKSLNEMMQFFQTHGLKVVCWMTPFVNDESAHDEQAGEAGEVIKGQKNRASNFGDGVARGVFVPTETDGSGKPGIHWWKGHGRHIDFTNPTAQDWLKNQLVKLITSSRVSTKSGALEPCLCGFKTDDGEALTGQNQDGNPHGVYLSNDAKYFDPRVTAQEMRNRYSVEYHKAVFGILNDAVGANRGIIFSRGGSHGSQAFPGCWAGDNEPNFHPANGLPSVVVAGLSAALSGFSIWGHDTGGYQRKYEPAPTDIDLFMRWTQFGCFTPIMQMHRQLSDKSPNISHLHGQYPWGYVSAAERADATNHGREFTDNEALRNFRFYAELHTQLFPYIYTFAQESSKTGLPILRPLLLLHQDDPQTFDIHHVYYFGSELIVAPVVEPNVTARVVYLPKGQWIDFWTNERIDRSAGGGNHAWANPDRTRLPVFAREGAIIPMLADLPQTLCDADYVNNDQVRTPTNGLLIRIYPAPSSDFVVHDGTAIACTTAGGKVAITINSPIARPVHLMVLAPRPAGQVTVAGTNVPEQAAATNFAAAATGWRHDATLGFVEIKLSLPIGPTAVTF</sequence>
<feature type="domain" description="Glycoside hydrolase family 31 N-terminal" evidence="4">
    <location>
        <begin position="107"/>
        <end position="188"/>
    </location>
</feature>
<feature type="domain" description="Glycoside hydrolase family 31 TIM barrel" evidence="3">
    <location>
        <begin position="235"/>
        <end position="658"/>
    </location>
</feature>
<dbReference type="RefSeq" id="WP_092049759.1">
    <property type="nucleotide sequence ID" value="NZ_FOQD01000007.1"/>
</dbReference>